<keyword evidence="7" id="KW-1185">Reference proteome</keyword>
<evidence type="ECO:0000313" key="7">
    <source>
        <dbReference type="Proteomes" id="UP000678393"/>
    </source>
</evidence>
<dbReference type="InterPro" id="IPR017907">
    <property type="entry name" value="Znf_RING_CS"/>
</dbReference>
<feature type="non-terminal residue" evidence="6">
    <location>
        <position position="1"/>
    </location>
</feature>
<evidence type="ECO:0000256" key="3">
    <source>
        <dbReference type="ARBA" id="ARBA00022833"/>
    </source>
</evidence>
<dbReference type="Pfam" id="PF13920">
    <property type="entry name" value="zf-C3HC4_3"/>
    <property type="match status" value="1"/>
</dbReference>
<evidence type="ECO:0000256" key="2">
    <source>
        <dbReference type="ARBA" id="ARBA00022771"/>
    </source>
</evidence>
<dbReference type="PROSITE" id="PS50089">
    <property type="entry name" value="ZF_RING_2"/>
    <property type="match status" value="1"/>
</dbReference>
<dbReference type="OrthoDB" id="1630758at2759"/>
<evidence type="ECO:0000256" key="4">
    <source>
        <dbReference type="PROSITE-ProRule" id="PRU00175"/>
    </source>
</evidence>
<gene>
    <name evidence="6" type="ORF">CUNI_LOCUS633</name>
</gene>
<dbReference type="Gene3D" id="3.30.40.10">
    <property type="entry name" value="Zinc/RING finger domain, C3HC4 (zinc finger)"/>
    <property type="match status" value="1"/>
</dbReference>
<dbReference type="GO" id="GO:0008270">
    <property type="term" value="F:zinc ion binding"/>
    <property type="evidence" value="ECO:0007669"/>
    <property type="project" value="UniProtKB-KW"/>
</dbReference>
<accession>A0A8S3YHT7</accession>
<proteinExistence type="predicted"/>
<evidence type="ECO:0000313" key="6">
    <source>
        <dbReference type="EMBL" id="CAG5115075.1"/>
    </source>
</evidence>
<comment type="caution">
    <text evidence="6">The sequence shown here is derived from an EMBL/GenBank/DDBJ whole genome shotgun (WGS) entry which is preliminary data.</text>
</comment>
<sequence>NKETECCVCMERQACIMLSCCHEFCEICIDNWTRDEEHSNCPLCRTSVSGSDDTWVLMDKSDAKDHTSDVHSYLMRIADRRGTPRS</sequence>
<dbReference type="SMART" id="SM00184">
    <property type="entry name" value="RING"/>
    <property type="match status" value="1"/>
</dbReference>
<keyword evidence="2 4" id="KW-0863">Zinc-finger</keyword>
<evidence type="ECO:0000259" key="5">
    <source>
        <dbReference type="PROSITE" id="PS50089"/>
    </source>
</evidence>
<dbReference type="InterPro" id="IPR047126">
    <property type="entry name" value="RNF141-like"/>
</dbReference>
<reference evidence="6" key="1">
    <citation type="submission" date="2021-04" db="EMBL/GenBank/DDBJ databases">
        <authorList>
            <consortium name="Molecular Ecology Group"/>
        </authorList>
    </citation>
    <scope>NUCLEOTIDE SEQUENCE</scope>
</reference>
<dbReference type="PANTHER" id="PTHR12109">
    <property type="entry name" value="RING FINGER PROTEIN 141-RELATED"/>
    <property type="match status" value="1"/>
</dbReference>
<dbReference type="EMBL" id="CAJHNH020000073">
    <property type="protein sequence ID" value="CAG5115075.1"/>
    <property type="molecule type" value="Genomic_DNA"/>
</dbReference>
<dbReference type="Proteomes" id="UP000678393">
    <property type="component" value="Unassembled WGS sequence"/>
</dbReference>
<keyword evidence="1" id="KW-0479">Metal-binding</keyword>
<dbReference type="PROSITE" id="PS00518">
    <property type="entry name" value="ZF_RING_1"/>
    <property type="match status" value="1"/>
</dbReference>
<dbReference type="InterPro" id="IPR001841">
    <property type="entry name" value="Znf_RING"/>
</dbReference>
<organism evidence="6 7">
    <name type="scientific">Candidula unifasciata</name>
    <dbReference type="NCBI Taxonomy" id="100452"/>
    <lineage>
        <taxon>Eukaryota</taxon>
        <taxon>Metazoa</taxon>
        <taxon>Spiralia</taxon>
        <taxon>Lophotrochozoa</taxon>
        <taxon>Mollusca</taxon>
        <taxon>Gastropoda</taxon>
        <taxon>Heterobranchia</taxon>
        <taxon>Euthyneura</taxon>
        <taxon>Panpulmonata</taxon>
        <taxon>Eupulmonata</taxon>
        <taxon>Stylommatophora</taxon>
        <taxon>Helicina</taxon>
        <taxon>Helicoidea</taxon>
        <taxon>Geomitridae</taxon>
        <taxon>Candidula</taxon>
    </lineage>
</organism>
<dbReference type="InterPro" id="IPR013083">
    <property type="entry name" value="Znf_RING/FYVE/PHD"/>
</dbReference>
<protein>
    <recommendedName>
        <fullName evidence="5">RING-type domain-containing protein</fullName>
    </recommendedName>
</protein>
<dbReference type="AlphaFoldDB" id="A0A8S3YHT7"/>
<feature type="domain" description="RING-type" evidence="5">
    <location>
        <begin position="6"/>
        <end position="45"/>
    </location>
</feature>
<evidence type="ECO:0000256" key="1">
    <source>
        <dbReference type="ARBA" id="ARBA00022723"/>
    </source>
</evidence>
<name>A0A8S3YHT7_9EUPU</name>
<dbReference type="SUPFAM" id="SSF57850">
    <property type="entry name" value="RING/U-box"/>
    <property type="match status" value="1"/>
</dbReference>
<keyword evidence="3" id="KW-0862">Zinc</keyword>